<feature type="signal peptide" evidence="2">
    <location>
        <begin position="1"/>
        <end position="21"/>
    </location>
</feature>
<organism evidence="3">
    <name type="scientific">Chromera velia CCMP2878</name>
    <dbReference type="NCBI Taxonomy" id="1169474"/>
    <lineage>
        <taxon>Eukaryota</taxon>
        <taxon>Sar</taxon>
        <taxon>Alveolata</taxon>
        <taxon>Colpodellida</taxon>
        <taxon>Chromeraceae</taxon>
        <taxon>Chromera</taxon>
    </lineage>
</organism>
<dbReference type="EMBL" id="CDMZ01000790">
    <property type="protein sequence ID" value="CUC09410.1"/>
    <property type="molecule type" value="Genomic_DNA"/>
</dbReference>
<dbReference type="VEuPathDB" id="CryptoDB:Cvel_19676"/>
<feature type="region of interest" description="Disordered" evidence="1">
    <location>
        <begin position="374"/>
        <end position="445"/>
    </location>
</feature>
<dbReference type="AlphaFoldDB" id="A0A0K6S7D7"/>
<evidence type="ECO:0000256" key="1">
    <source>
        <dbReference type="SAM" id="MobiDB-lite"/>
    </source>
</evidence>
<reference evidence="3" key="1">
    <citation type="submission" date="2014-11" db="EMBL/GenBank/DDBJ databases">
        <title>Molecular phylogeny of cliff fern family Woodsiaceae with morphological implications.</title>
        <authorList>
            <person name="Shao Y.-Z."/>
            <person name="Wei R."/>
            <person name="Zhang X.-C."/>
        </authorList>
    </citation>
    <scope>NUCLEOTIDE SEQUENCE</scope>
</reference>
<evidence type="ECO:0000313" key="3">
    <source>
        <dbReference type="EMBL" id="CUC09410.1"/>
    </source>
</evidence>
<feature type="chain" id="PRO_5005508124" evidence="2">
    <location>
        <begin position="22"/>
        <end position="445"/>
    </location>
</feature>
<proteinExistence type="predicted"/>
<gene>
    <name evidence="3" type="ORF">Cvel_19676.t1.CR2</name>
</gene>
<accession>A0A0K6S7D7</accession>
<evidence type="ECO:0000256" key="2">
    <source>
        <dbReference type="SAM" id="SignalP"/>
    </source>
</evidence>
<protein>
    <submittedName>
        <fullName evidence="3">Uncharacterized protein</fullName>
    </submittedName>
</protein>
<feature type="compositionally biased region" description="Polar residues" evidence="1">
    <location>
        <begin position="377"/>
        <end position="399"/>
    </location>
</feature>
<sequence>MKKWSVFVVLCHALLVDVISGAGAPLEPDFRPPPGNLANFAAEDGPAADALTDGSVDESLRDLSSVMSDAMKCKLLYAAVQESNYMFQDDVGGFSDGFKKIEQERLKKNLQFLENLVQDYKRWLTVISGNEATTVDPIENHEEFLRLACCGLPTQVSCPGGQPAMMVAKGAWEESIQRVEKESCDLMEKIGAASQVVLPSGEDAADNDNRYKYQLKLAFDPEGIEAQNEQLGHDRSHLQEHLSTATDIASEMSGKIMAEDGSFDASEGKKLFELLSSFYTDGVGEVDAIQKRNADDMIIIEALRNMRDVSADRDATCGVLQDPSVKAQCEKMDGYSRIDNSRLIVGGANGDSSAPGKLSSLAASLDPNFFLPRGGASTRSYSPTPSGNESNPTMASSTPDDTEVEEPIQGNFPPEPASSEPTPSPLPEDPLGRLSIRLDAPIPRR</sequence>
<keyword evidence="2" id="KW-0732">Signal</keyword>
<name>A0A0K6S7D7_9ALVE</name>